<gene>
    <name evidence="2" type="ORF">P154DRAFT_540397</name>
</gene>
<keyword evidence="3" id="KW-1185">Reference proteome</keyword>
<evidence type="ECO:0000313" key="2">
    <source>
        <dbReference type="EMBL" id="KAF1993444.1"/>
    </source>
</evidence>
<reference evidence="2" key="1">
    <citation type="journal article" date="2020" name="Stud. Mycol.">
        <title>101 Dothideomycetes genomes: a test case for predicting lifestyles and emergence of pathogens.</title>
        <authorList>
            <person name="Haridas S."/>
            <person name="Albert R."/>
            <person name="Binder M."/>
            <person name="Bloem J."/>
            <person name="Labutti K."/>
            <person name="Salamov A."/>
            <person name="Andreopoulos B."/>
            <person name="Baker S."/>
            <person name="Barry K."/>
            <person name="Bills G."/>
            <person name="Bluhm B."/>
            <person name="Cannon C."/>
            <person name="Castanera R."/>
            <person name="Culley D."/>
            <person name="Daum C."/>
            <person name="Ezra D."/>
            <person name="Gonzalez J."/>
            <person name="Henrissat B."/>
            <person name="Kuo A."/>
            <person name="Liang C."/>
            <person name="Lipzen A."/>
            <person name="Lutzoni F."/>
            <person name="Magnuson J."/>
            <person name="Mondo S."/>
            <person name="Nolan M."/>
            <person name="Ohm R."/>
            <person name="Pangilinan J."/>
            <person name="Park H.-J."/>
            <person name="Ramirez L."/>
            <person name="Alfaro M."/>
            <person name="Sun H."/>
            <person name="Tritt A."/>
            <person name="Yoshinaga Y."/>
            <person name="Zwiers L.-H."/>
            <person name="Turgeon B."/>
            <person name="Goodwin S."/>
            <person name="Spatafora J."/>
            <person name="Crous P."/>
            <person name="Grigoriev I."/>
        </authorList>
    </citation>
    <scope>NUCLEOTIDE SEQUENCE</scope>
    <source>
        <strain evidence="2">CBS 123094</strain>
    </source>
</reference>
<organism evidence="2 3">
    <name type="scientific">Amniculicola lignicola CBS 123094</name>
    <dbReference type="NCBI Taxonomy" id="1392246"/>
    <lineage>
        <taxon>Eukaryota</taxon>
        <taxon>Fungi</taxon>
        <taxon>Dikarya</taxon>
        <taxon>Ascomycota</taxon>
        <taxon>Pezizomycotina</taxon>
        <taxon>Dothideomycetes</taxon>
        <taxon>Pleosporomycetidae</taxon>
        <taxon>Pleosporales</taxon>
        <taxon>Amniculicolaceae</taxon>
        <taxon>Amniculicola</taxon>
    </lineage>
</organism>
<evidence type="ECO:0000256" key="1">
    <source>
        <dbReference type="SAM" id="Phobius"/>
    </source>
</evidence>
<name>A0A6A5VWU9_9PLEO</name>
<protein>
    <submittedName>
        <fullName evidence="2">Uncharacterized protein</fullName>
    </submittedName>
</protein>
<sequence>MDVSNLPALPPPLSVRPQFDHPGDTVASPLRVVNEIFVSLTFIAVGIRLVMCGLAIVGSIVHTALCLDSEFRRSLCAFPKRCGLQDEDISIGYGLHFWDIRAISLNGSKIQVGVMCAVASGRARHLTSYSDSVRSISYMQRWSTSSSSRSYSYIIRPSRELPEEPADSDVGLDFGWRHGLLFLPLN</sequence>
<feature type="transmembrane region" description="Helical" evidence="1">
    <location>
        <begin position="36"/>
        <end position="65"/>
    </location>
</feature>
<keyword evidence="1" id="KW-0812">Transmembrane</keyword>
<evidence type="ECO:0000313" key="3">
    <source>
        <dbReference type="Proteomes" id="UP000799779"/>
    </source>
</evidence>
<accession>A0A6A5VWU9</accession>
<dbReference type="Proteomes" id="UP000799779">
    <property type="component" value="Unassembled WGS sequence"/>
</dbReference>
<dbReference type="AlphaFoldDB" id="A0A6A5VWU9"/>
<keyword evidence="1" id="KW-1133">Transmembrane helix</keyword>
<dbReference type="EMBL" id="ML977703">
    <property type="protein sequence ID" value="KAF1993444.1"/>
    <property type="molecule type" value="Genomic_DNA"/>
</dbReference>
<keyword evidence="1" id="KW-0472">Membrane</keyword>
<dbReference type="OrthoDB" id="444631at2759"/>
<proteinExistence type="predicted"/>